<evidence type="ECO:0000313" key="2">
    <source>
        <dbReference type="EMBL" id="KAG8052111.1"/>
    </source>
</evidence>
<name>A0A8J5V9X5_ZIZPA</name>
<feature type="region of interest" description="Disordered" evidence="1">
    <location>
        <begin position="1"/>
        <end position="21"/>
    </location>
</feature>
<organism evidence="2 3">
    <name type="scientific">Zizania palustris</name>
    <name type="common">Northern wild rice</name>
    <dbReference type="NCBI Taxonomy" id="103762"/>
    <lineage>
        <taxon>Eukaryota</taxon>
        <taxon>Viridiplantae</taxon>
        <taxon>Streptophyta</taxon>
        <taxon>Embryophyta</taxon>
        <taxon>Tracheophyta</taxon>
        <taxon>Spermatophyta</taxon>
        <taxon>Magnoliopsida</taxon>
        <taxon>Liliopsida</taxon>
        <taxon>Poales</taxon>
        <taxon>Poaceae</taxon>
        <taxon>BOP clade</taxon>
        <taxon>Oryzoideae</taxon>
        <taxon>Oryzeae</taxon>
        <taxon>Zizaniinae</taxon>
        <taxon>Zizania</taxon>
    </lineage>
</organism>
<dbReference type="EMBL" id="JAAALK010000288">
    <property type="protein sequence ID" value="KAG8052111.1"/>
    <property type="molecule type" value="Genomic_DNA"/>
</dbReference>
<keyword evidence="3" id="KW-1185">Reference proteome</keyword>
<gene>
    <name evidence="2" type="ORF">GUJ93_ZPchr0001g32318</name>
</gene>
<proteinExistence type="predicted"/>
<reference evidence="2" key="2">
    <citation type="submission" date="2021-02" db="EMBL/GenBank/DDBJ databases">
        <authorList>
            <person name="Kimball J.A."/>
            <person name="Haas M.W."/>
            <person name="Macchietto M."/>
            <person name="Kono T."/>
            <person name="Duquette J."/>
            <person name="Shao M."/>
        </authorList>
    </citation>
    <scope>NUCLEOTIDE SEQUENCE</scope>
    <source>
        <tissue evidence="2">Fresh leaf tissue</tissue>
    </source>
</reference>
<evidence type="ECO:0000256" key="1">
    <source>
        <dbReference type="SAM" id="MobiDB-lite"/>
    </source>
</evidence>
<feature type="region of interest" description="Disordered" evidence="1">
    <location>
        <begin position="147"/>
        <end position="197"/>
    </location>
</feature>
<accession>A0A8J5V9X5</accession>
<dbReference type="Proteomes" id="UP000729402">
    <property type="component" value="Unassembled WGS sequence"/>
</dbReference>
<sequence>MSRPSTHDHCGTSDREEEETNDDFIVTTHKLEFPKFDALIARHQWCWMVQLQRHCRIKMSLRNLSKENQVETLADDNLVSELAGSTSIAMSASSTAGSGTRIEEALKAIMKHLDTIEEKLQPIQPLGEGRRARGDCLEFWMTTFSGHHQLGRTPTKQPGRGGMNHLIDDSNDNDDQEIPHRSTREGVPEPSLGQRRR</sequence>
<reference evidence="2" key="1">
    <citation type="journal article" date="2021" name="bioRxiv">
        <title>Whole Genome Assembly and Annotation of Northern Wild Rice, Zizania palustris L., Supports a Whole Genome Duplication in the Zizania Genus.</title>
        <authorList>
            <person name="Haas M."/>
            <person name="Kono T."/>
            <person name="Macchietto M."/>
            <person name="Millas R."/>
            <person name="McGilp L."/>
            <person name="Shao M."/>
            <person name="Duquette J."/>
            <person name="Hirsch C.N."/>
            <person name="Kimball J."/>
        </authorList>
    </citation>
    <scope>NUCLEOTIDE SEQUENCE</scope>
    <source>
        <tissue evidence="2">Fresh leaf tissue</tissue>
    </source>
</reference>
<comment type="caution">
    <text evidence="2">The sequence shown here is derived from an EMBL/GenBank/DDBJ whole genome shotgun (WGS) entry which is preliminary data.</text>
</comment>
<feature type="compositionally biased region" description="Basic and acidic residues" evidence="1">
    <location>
        <begin position="1"/>
        <end position="14"/>
    </location>
</feature>
<feature type="compositionally biased region" description="Polar residues" evidence="1">
    <location>
        <begin position="147"/>
        <end position="156"/>
    </location>
</feature>
<feature type="compositionally biased region" description="Basic and acidic residues" evidence="1">
    <location>
        <begin position="177"/>
        <end position="187"/>
    </location>
</feature>
<dbReference type="AlphaFoldDB" id="A0A8J5V9X5"/>
<evidence type="ECO:0000313" key="3">
    <source>
        <dbReference type="Proteomes" id="UP000729402"/>
    </source>
</evidence>
<protein>
    <submittedName>
        <fullName evidence="2">Uncharacterized protein</fullName>
    </submittedName>
</protein>